<gene>
    <name evidence="1" type="ORF">FHS44_008109</name>
</gene>
<dbReference type="EMBL" id="JACHJP010000021">
    <property type="protein sequence ID" value="MBB4920956.1"/>
    <property type="molecule type" value="Genomic_DNA"/>
</dbReference>
<accession>A0A7W7VS95</accession>
<evidence type="ECO:0000313" key="2">
    <source>
        <dbReference type="Proteomes" id="UP000552644"/>
    </source>
</evidence>
<dbReference type="AlphaFoldDB" id="A0A7W7VS95"/>
<evidence type="ECO:0000313" key="1">
    <source>
        <dbReference type="EMBL" id="MBB4920956.1"/>
    </source>
</evidence>
<proteinExistence type="predicted"/>
<organism evidence="1 2">
    <name type="scientific">Streptosporangium saharense</name>
    <dbReference type="NCBI Taxonomy" id="1706840"/>
    <lineage>
        <taxon>Bacteria</taxon>
        <taxon>Bacillati</taxon>
        <taxon>Actinomycetota</taxon>
        <taxon>Actinomycetes</taxon>
        <taxon>Streptosporangiales</taxon>
        <taxon>Streptosporangiaceae</taxon>
        <taxon>Streptosporangium</taxon>
    </lineage>
</organism>
<name>A0A7W7VS95_9ACTN</name>
<keyword evidence="2" id="KW-1185">Reference proteome</keyword>
<comment type="caution">
    <text evidence="1">The sequence shown here is derived from an EMBL/GenBank/DDBJ whole genome shotgun (WGS) entry which is preliminary data.</text>
</comment>
<protein>
    <submittedName>
        <fullName evidence="1">Uncharacterized protein</fullName>
    </submittedName>
</protein>
<dbReference type="RefSeq" id="WP_184725758.1">
    <property type="nucleotide sequence ID" value="NZ_JACHJP010000021.1"/>
</dbReference>
<dbReference type="Proteomes" id="UP000552644">
    <property type="component" value="Unassembled WGS sequence"/>
</dbReference>
<sequence>MKYTADQIKDMTQHITACCGKGDSELLADMYAEDLDPDEHAEFIKWSHHSQRTAG</sequence>
<reference evidence="1 2" key="1">
    <citation type="submission" date="2020-08" db="EMBL/GenBank/DDBJ databases">
        <title>Genomic Encyclopedia of Type Strains, Phase III (KMG-III): the genomes of soil and plant-associated and newly described type strains.</title>
        <authorList>
            <person name="Whitman W."/>
        </authorList>
    </citation>
    <scope>NUCLEOTIDE SEQUENCE [LARGE SCALE GENOMIC DNA]</scope>
    <source>
        <strain evidence="1 2">CECT 8840</strain>
    </source>
</reference>